<reference evidence="2" key="1">
    <citation type="journal article" date="2022" name="Int. J. Mol. Sci.">
        <title>Draft Genome of Tanacetum Coccineum: Genomic Comparison of Closely Related Tanacetum-Family Plants.</title>
        <authorList>
            <person name="Yamashiro T."/>
            <person name="Shiraishi A."/>
            <person name="Nakayama K."/>
            <person name="Satake H."/>
        </authorList>
    </citation>
    <scope>NUCLEOTIDE SEQUENCE</scope>
</reference>
<sequence>MKSQVSELLEKLKILDQEMKKQINLFEEDKRMFLAKNEFFEKVSSLVQKEYNNLLASNDVLKQRLVTKFMFLKHDTSLEKMFEMIEKEYESNVLKISITSSTFETKNLKLVKEMGDKVKCFDEEKKAFETKISKLENVLAQRVKDFDDVKTELSKRTDKFETYFVNLEKQNALLNSQLASQNYTSLQKENNDLRISYNVLKEKYETSCEKLKKENNDLKMHYKRLFDSIKRTG</sequence>
<comment type="caution">
    <text evidence="2">The sequence shown here is derived from an EMBL/GenBank/DDBJ whole genome shotgun (WGS) entry which is preliminary data.</text>
</comment>
<name>A0ABQ5DMX0_9ASTR</name>
<evidence type="ECO:0000313" key="3">
    <source>
        <dbReference type="Proteomes" id="UP001151760"/>
    </source>
</evidence>
<dbReference type="Proteomes" id="UP001151760">
    <property type="component" value="Unassembled WGS sequence"/>
</dbReference>
<gene>
    <name evidence="2" type="ORF">Tco_0940272</name>
</gene>
<protein>
    <recommendedName>
        <fullName evidence="4">Outer membrane protein porin</fullName>
    </recommendedName>
</protein>
<evidence type="ECO:0008006" key="4">
    <source>
        <dbReference type="Google" id="ProtNLM"/>
    </source>
</evidence>
<keyword evidence="3" id="KW-1185">Reference proteome</keyword>
<evidence type="ECO:0000256" key="1">
    <source>
        <dbReference type="SAM" id="Coils"/>
    </source>
</evidence>
<feature type="coiled-coil region" evidence="1">
    <location>
        <begin position="183"/>
        <end position="228"/>
    </location>
</feature>
<dbReference type="EMBL" id="BQNB010015470">
    <property type="protein sequence ID" value="GJT40407.1"/>
    <property type="molecule type" value="Genomic_DNA"/>
</dbReference>
<accession>A0ABQ5DMX0</accession>
<proteinExistence type="predicted"/>
<keyword evidence="1" id="KW-0175">Coiled coil</keyword>
<reference evidence="2" key="2">
    <citation type="submission" date="2022-01" db="EMBL/GenBank/DDBJ databases">
        <authorList>
            <person name="Yamashiro T."/>
            <person name="Shiraishi A."/>
            <person name="Satake H."/>
            <person name="Nakayama K."/>
        </authorList>
    </citation>
    <scope>NUCLEOTIDE SEQUENCE</scope>
</reference>
<organism evidence="2 3">
    <name type="scientific">Tanacetum coccineum</name>
    <dbReference type="NCBI Taxonomy" id="301880"/>
    <lineage>
        <taxon>Eukaryota</taxon>
        <taxon>Viridiplantae</taxon>
        <taxon>Streptophyta</taxon>
        <taxon>Embryophyta</taxon>
        <taxon>Tracheophyta</taxon>
        <taxon>Spermatophyta</taxon>
        <taxon>Magnoliopsida</taxon>
        <taxon>eudicotyledons</taxon>
        <taxon>Gunneridae</taxon>
        <taxon>Pentapetalae</taxon>
        <taxon>asterids</taxon>
        <taxon>campanulids</taxon>
        <taxon>Asterales</taxon>
        <taxon>Asteraceae</taxon>
        <taxon>Asteroideae</taxon>
        <taxon>Anthemideae</taxon>
        <taxon>Anthemidinae</taxon>
        <taxon>Tanacetum</taxon>
    </lineage>
</organism>
<evidence type="ECO:0000313" key="2">
    <source>
        <dbReference type="EMBL" id="GJT40407.1"/>
    </source>
</evidence>